<organism evidence="2 3">
    <name type="scientific">Rhodoferax sediminis</name>
    <dbReference type="NCBI Taxonomy" id="2509614"/>
    <lineage>
        <taxon>Bacteria</taxon>
        <taxon>Pseudomonadati</taxon>
        <taxon>Pseudomonadota</taxon>
        <taxon>Betaproteobacteria</taxon>
        <taxon>Burkholderiales</taxon>
        <taxon>Comamonadaceae</taxon>
        <taxon>Rhodoferax</taxon>
    </lineage>
</organism>
<feature type="signal peptide" evidence="1">
    <location>
        <begin position="1"/>
        <end position="30"/>
    </location>
</feature>
<evidence type="ECO:0008006" key="4">
    <source>
        <dbReference type="Google" id="ProtNLM"/>
    </source>
</evidence>
<protein>
    <recommendedName>
        <fullName evidence="4">PXPV repeat-containing protein</fullName>
    </recommendedName>
</protein>
<dbReference type="EMBL" id="CP035503">
    <property type="protein sequence ID" value="QDL36454.1"/>
    <property type="molecule type" value="Genomic_DNA"/>
</dbReference>
<keyword evidence="3" id="KW-1185">Reference proteome</keyword>
<dbReference type="RefSeq" id="WP_142817628.1">
    <property type="nucleotide sequence ID" value="NZ_CP035503.1"/>
</dbReference>
<evidence type="ECO:0000256" key="1">
    <source>
        <dbReference type="SAM" id="SignalP"/>
    </source>
</evidence>
<sequence length="119" mass="13155">MSPNRSTLVKWAAAGTVAVGALFTVASANAEVNWSVGVSVPGVAVGVLNPPVYYMPAPVYAAPPPVYYQPAPRVYYRPPPVYYRPAPVYYGPPTPVYYGPGYGYRHYDRRDWDDHDDQD</sequence>
<dbReference type="AlphaFoldDB" id="A0A515D7R0"/>
<evidence type="ECO:0000313" key="2">
    <source>
        <dbReference type="EMBL" id="QDL36454.1"/>
    </source>
</evidence>
<gene>
    <name evidence="2" type="ORF">EUB48_03435</name>
</gene>
<accession>A0A515D7R0</accession>
<dbReference type="KEGG" id="rhf:EUB48_03435"/>
<dbReference type="Proteomes" id="UP000316798">
    <property type="component" value="Chromosome"/>
</dbReference>
<evidence type="ECO:0000313" key="3">
    <source>
        <dbReference type="Proteomes" id="UP000316798"/>
    </source>
</evidence>
<feature type="chain" id="PRO_5021820016" description="PXPV repeat-containing protein" evidence="1">
    <location>
        <begin position="31"/>
        <end position="119"/>
    </location>
</feature>
<proteinExistence type="predicted"/>
<keyword evidence="1" id="KW-0732">Signal</keyword>
<reference evidence="2 3" key="1">
    <citation type="submission" date="2019-01" db="EMBL/GenBank/DDBJ databases">
        <title>Genomic insights into a novel species Rhodoferax sp.</title>
        <authorList>
            <person name="Jin L."/>
        </authorList>
    </citation>
    <scope>NUCLEOTIDE SEQUENCE [LARGE SCALE GENOMIC DNA]</scope>
    <source>
        <strain evidence="2 3">CHu59-6-5</strain>
    </source>
</reference>
<name>A0A515D7R0_9BURK</name>